<keyword evidence="4" id="KW-1003">Cell membrane</keyword>
<feature type="transmembrane region" description="Helical" evidence="8">
    <location>
        <begin position="36"/>
        <end position="56"/>
    </location>
</feature>
<dbReference type="InterPro" id="IPR037294">
    <property type="entry name" value="ABC_BtuC-like"/>
</dbReference>
<dbReference type="AlphaFoldDB" id="U1YG79"/>
<comment type="subcellular location">
    <subcellularLocation>
        <location evidence="1">Cell membrane</location>
        <topology evidence="1">Multi-pass membrane protein</topology>
    </subcellularLocation>
</comment>
<protein>
    <submittedName>
        <fullName evidence="9">Uncharacterized protein</fullName>
    </submittedName>
</protein>
<dbReference type="PATRIC" id="fig|649747.3.peg.723"/>
<keyword evidence="7 8" id="KW-0472">Membrane</keyword>
<comment type="caution">
    <text evidence="9">The sequence shown here is derived from an EMBL/GenBank/DDBJ whole genome shotgun (WGS) entry which is preliminary data.</text>
</comment>
<dbReference type="Pfam" id="PF01032">
    <property type="entry name" value="FecCD"/>
    <property type="match status" value="1"/>
</dbReference>
<dbReference type="Proteomes" id="UP000016511">
    <property type="component" value="Unassembled WGS sequence"/>
</dbReference>
<evidence type="ECO:0000256" key="5">
    <source>
        <dbReference type="ARBA" id="ARBA00022692"/>
    </source>
</evidence>
<gene>
    <name evidence="9" type="ORF">HMPREF0083_00795</name>
</gene>
<reference evidence="9 10" key="1">
    <citation type="submission" date="2013-08" db="EMBL/GenBank/DDBJ databases">
        <authorList>
            <person name="Weinstock G."/>
            <person name="Sodergren E."/>
            <person name="Wylie T."/>
            <person name="Fulton L."/>
            <person name="Fulton R."/>
            <person name="Fronick C."/>
            <person name="O'Laughlin M."/>
            <person name="Godfrey J."/>
            <person name="Miner T."/>
            <person name="Herter B."/>
            <person name="Appelbaum E."/>
            <person name="Cordes M."/>
            <person name="Lek S."/>
            <person name="Wollam A."/>
            <person name="Pepin K.H."/>
            <person name="Palsikar V.B."/>
            <person name="Mitreva M."/>
            <person name="Wilson R.K."/>
        </authorList>
    </citation>
    <scope>NUCLEOTIDE SEQUENCE [LARGE SCALE GENOMIC DNA]</scope>
    <source>
        <strain evidence="9 10">ATCC 12856</strain>
    </source>
</reference>
<evidence type="ECO:0000256" key="7">
    <source>
        <dbReference type="ARBA" id="ARBA00023136"/>
    </source>
</evidence>
<keyword evidence="10" id="KW-1185">Reference proteome</keyword>
<dbReference type="GO" id="GO:0005886">
    <property type="term" value="C:plasma membrane"/>
    <property type="evidence" value="ECO:0007669"/>
    <property type="project" value="UniProtKB-SubCell"/>
</dbReference>
<name>U1YG79_ANEAE</name>
<dbReference type="GO" id="GO:0022857">
    <property type="term" value="F:transmembrane transporter activity"/>
    <property type="evidence" value="ECO:0007669"/>
    <property type="project" value="InterPro"/>
</dbReference>
<dbReference type="STRING" id="649747.HMPREF0083_00795"/>
<evidence type="ECO:0000313" key="10">
    <source>
        <dbReference type="Proteomes" id="UP000016511"/>
    </source>
</evidence>
<keyword evidence="5 8" id="KW-0812">Transmembrane</keyword>
<dbReference type="EMBL" id="AWSJ01000053">
    <property type="protein sequence ID" value="ERI11092.1"/>
    <property type="molecule type" value="Genomic_DNA"/>
</dbReference>
<organism evidence="9 10">
    <name type="scientific">Aneurinibacillus aneurinilyticus ATCC 12856</name>
    <dbReference type="NCBI Taxonomy" id="649747"/>
    <lineage>
        <taxon>Bacteria</taxon>
        <taxon>Bacillati</taxon>
        <taxon>Bacillota</taxon>
        <taxon>Bacilli</taxon>
        <taxon>Bacillales</taxon>
        <taxon>Paenibacillaceae</taxon>
        <taxon>Aneurinibacillus group</taxon>
        <taxon>Aneurinibacillus</taxon>
    </lineage>
</organism>
<sequence length="92" mass="9420">MFLILYSFLGASVGAGLVFGIGSLAKGGVTPVRLVLARAAVSALLVALSEGIALYFRIGQDLAFWYAGGVGGPIGCNLKLCFRGSGAQLSPW</sequence>
<comment type="similarity">
    <text evidence="2">Belongs to the binding-protein-dependent transport system permease family. FecCD subfamily.</text>
</comment>
<keyword evidence="6 8" id="KW-1133">Transmembrane helix</keyword>
<keyword evidence="3" id="KW-0813">Transport</keyword>
<dbReference type="eggNOG" id="COG0609">
    <property type="taxonomic scope" value="Bacteria"/>
</dbReference>
<evidence type="ECO:0000256" key="8">
    <source>
        <dbReference type="SAM" id="Phobius"/>
    </source>
</evidence>
<evidence type="ECO:0000256" key="6">
    <source>
        <dbReference type="ARBA" id="ARBA00022989"/>
    </source>
</evidence>
<dbReference type="SUPFAM" id="SSF81345">
    <property type="entry name" value="ABC transporter involved in vitamin B12 uptake, BtuC"/>
    <property type="match status" value="1"/>
</dbReference>
<evidence type="ECO:0000256" key="2">
    <source>
        <dbReference type="ARBA" id="ARBA00007935"/>
    </source>
</evidence>
<dbReference type="InterPro" id="IPR000522">
    <property type="entry name" value="ABC_transptr_permease_BtuC"/>
</dbReference>
<evidence type="ECO:0000256" key="3">
    <source>
        <dbReference type="ARBA" id="ARBA00022448"/>
    </source>
</evidence>
<evidence type="ECO:0000256" key="4">
    <source>
        <dbReference type="ARBA" id="ARBA00022475"/>
    </source>
</evidence>
<evidence type="ECO:0000313" key="9">
    <source>
        <dbReference type="EMBL" id="ERI11092.1"/>
    </source>
</evidence>
<accession>U1YG79</accession>
<proteinExistence type="inferred from homology"/>
<evidence type="ECO:0000256" key="1">
    <source>
        <dbReference type="ARBA" id="ARBA00004651"/>
    </source>
</evidence>
<dbReference type="HOGENOM" id="CLU_2406936_0_0_9"/>